<dbReference type="AlphaFoldDB" id="A0A382AEH1"/>
<evidence type="ECO:0000256" key="2">
    <source>
        <dbReference type="ARBA" id="ARBA00022630"/>
    </source>
</evidence>
<reference evidence="10" key="1">
    <citation type="submission" date="2018-05" db="EMBL/GenBank/DDBJ databases">
        <authorList>
            <person name="Lanie J.A."/>
            <person name="Ng W.-L."/>
            <person name="Kazmierczak K.M."/>
            <person name="Andrzejewski T.M."/>
            <person name="Davidsen T.M."/>
            <person name="Wayne K.J."/>
            <person name="Tettelin H."/>
            <person name="Glass J.I."/>
            <person name="Rusch D."/>
            <person name="Podicherti R."/>
            <person name="Tsui H.-C.T."/>
            <person name="Winkler M.E."/>
        </authorList>
    </citation>
    <scope>NUCLEOTIDE SEQUENCE</scope>
</reference>
<dbReference type="HAMAP" id="MF_01971">
    <property type="entry name" value="Kynurenine_monooxygenase"/>
    <property type="match status" value="1"/>
</dbReference>
<dbReference type="GO" id="GO:0019363">
    <property type="term" value="P:pyridine nucleotide biosynthetic process"/>
    <property type="evidence" value="ECO:0007669"/>
    <property type="project" value="UniProtKB-KW"/>
</dbReference>
<evidence type="ECO:0000256" key="3">
    <source>
        <dbReference type="ARBA" id="ARBA00022642"/>
    </source>
</evidence>
<organism evidence="10">
    <name type="scientific">marine metagenome</name>
    <dbReference type="NCBI Taxonomy" id="408172"/>
    <lineage>
        <taxon>unclassified sequences</taxon>
        <taxon>metagenomes</taxon>
        <taxon>ecological metagenomes</taxon>
    </lineage>
</organism>
<evidence type="ECO:0000256" key="7">
    <source>
        <dbReference type="ARBA" id="ARBA00023033"/>
    </source>
</evidence>
<keyword evidence="4" id="KW-0274">FAD</keyword>
<dbReference type="GO" id="GO:0004502">
    <property type="term" value="F:kynurenine 3-monooxygenase activity"/>
    <property type="evidence" value="ECO:0007669"/>
    <property type="project" value="UniProtKB-EC"/>
</dbReference>
<accession>A0A382AEH1</accession>
<dbReference type="PANTHER" id="PTHR46028">
    <property type="entry name" value="KYNURENINE 3-MONOOXYGENASE"/>
    <property type="match status" value="1"/>
</dbReference>
<keyword evidence="6" id="KW-0560">Oxidoreductase</keyword>
<dbReference type="InterPro" id="IPR002938">
    <property type="entry name" value="FAD-bd"/>
</dbReference>
<evidence type="ECO:0000259" key="9">
    <source>
        <dbReference type="Pfam" id="PF01494"/>
    </source>
</evidence>
<dbReference type="Pfam" id="PF01494">
    <property type="entry name" value="FAD_binding_3"/>
    <property type="match status" value="1"/>
</dbReference>
<dbReference type="PRINTS" id="PR00420">
    <property type="entry name" value="RNGMNOXGNASE"/>
</dbReference>
<comment type="catalytic activity">
    <reaction evidence="8">
        <text>L-kynurenine + NADPH + O2 + H(+) = 3-hydroxy-L-kynurenine + NADP(+) + H2O</text>
        <dbReference type="Rhea" id="RHEA:20545"/>
        <dbReference type="ChEBI" id="CHEBI:15377"/>
        <dbReference type="ChEBI" id="CHEBI:15378"/>
        <dbReference type="ChEBI" id="CHEBI:15379"/>
        <dbReference type="ChEBI" id="CHEBI:57783"/>
        <dbReference type="ChEBI" id="CHEBI:57959"/>
        <dbReference type="ChEBI" id="CHEBI:58125"/>
        <dbReference type="ChEBI" id="CHEBI:58349"/>
        <dbReference type="EC" id="1.14.13.9"/>
    </reaction>
</comment>
<sequence>MSGDSKKTIIGSGLTGPLLAIILANRGYNLDLFEKQQDPRKTDISVGRSINLALSNRGISALKSAGVFDEVAPKLIPMKGRMVHLPDGNTDFQPYSIHSDEYINSVSRSELNKILMTAAEKTGSVNIRFEHELAKIEDNCLYFTSGKNIDINGEVVGADGAGSVARKFIDAKVDYPSKSEPLGHAYKELSIAPDKNGEFKLEPNALHIWPRGKFMLIALPNTDKSFTCTLFMPNEGENSFASLINADQVVDFFKKYFADALPLLEDFPQTYFDNPTGKLATIYAEQWHYENFCLIGDAAHAVVPFFGQGMNASFEDCEVLMDCIDVGNENWQAIFAAFNKKRKPDTDAIAKMALENYVEMRDLVAQPEYLARKKLVNQLYGRFPNQFIPRYNMVSFSSIPYAEVYRRGMVQKEIISNLNIENMDMLLAESLIKEQLEPIN</sequence>
<evidence type="ECO:0000256" key="8">
    <source>
        <dbReference type="ARBA" id="ARBA00047818"/>
    </source>
</evidence>
<feature type="domain" description="FAD-binding" evidence="9">
    <location>
        <begin position="8"/>
        <end position="320"/>
    </location>
</feature>
<dbReference type="InterPro" id="IPR027545">
    <property type="entry name" value="Kynurenine_monooxygenase"/>
</dbReference>
<protein>
    <recommendedName>
        <fullName evidence="9">FAD-binding domain-containing protein</fullName>
    </recommendedName>
</protein>
<dbReference type="GO" id="GO:0019805">
    <property type="term" value="P:quinolinate biosynthetic process"/>
    <property type="evidence" value="ECO:0007669"/>
    <property type="project" value="InterPro"/>
</dbReference>
<evidence type="ECO:0000256" key="4">
    <source>
        <dbReference type="ARBA" id="ARBA00022827"/>
    </source>
</evidence>
<keyword evidence="5" id="KW-0521">NADP</keyword>
<evidence type="ECO:0000256" key="1">
    <source>
        <dbReference type="ARBA" id="ARBA00001974"/>
    </source>
</evidence>
<gene>
    <name evidence="10" type="ORF">METZ01_LOCUS152217</name>
</gene>
<keyword evidence="2" id="KW-0285">Flavoprotein</keyword>
<keyword evidence="3" id="KW-0662">Pyridine nucleotide biosynthesis</keyword>
<dbReference type="FunFam" id="3.50.50.60:FF:000185">
    <property type="entry name" value="Kynurenine 3-monooxygenase"/>
    <property type="match status" value="1"/>
</dbReference>
<dbReference type="SUPFAM" id="SSF51905">
    <property type="entry name" value="FAD/NAD(P)-binding domain"/>
    <property type="match status" value="1"/>
</dbReference>
<dbReference type="GO" id="GO:0071949">
    <property type="term" value="F:FAD binding"/>
    <property type="evidence" value="ECO:0007669"/>
    <property type="project" value="InterPro"/>
</dbReference>
<evidence type="ECO:0000256" key="5">
    <source>
        <dbReference type="ARBA" id="ARBA00022857"/>
    </source>
</evidence>
<evidence type="ECO:0000256" key="6">
    <source>
        <dbReference type="ARBA" id="ARBA00023002"/>
    </source>
</evidence>
<dbReference type="GO" id="GO:0070189">
    <property type="term" value="P:kynurenine metabolic process"/>
    <property type="evidence" value="ECO:0007669"/>
    <property type="project" value="TreeGrafter"/>
</dbReference>
<dbReference type="Gene3D" id="3.50.50.60">
    <property type="entry name" value="FAD/NAD(P)-binding domain"/>
    <property type="match status" value="1"/>
</dbReference>
<dbReference type="GO" id="GO:0006569">
    <property type="term" value="P:L-tryptophan catabolic process"/>
    <property type="evidence" value="ECO:0007669"/>
    <property type="project" value="InterPro"/>
</dbReference>
<proteinExistence type="inferred from homology"/>
<dbReference type="InterPro" id="IPR036188">
    <property type="entry name" value="FAD/NAD-bd_sf"/>
</dbReference>
<evidence type="ECO:0000313" key="10">
    <source>
        <dbReference type="EMBL" id="SVA99363.1"/>
    </source>
</evidence>
<dbReference type="PANTHER" id="PTHR46028:SF2">
    <property type="entry name" value="KYNURENINE 3-MONOOXYGENASE"/>
    <property type="match status" value="1"/>
</dbReference>
<dbReference type="EMBL" id="UINC01024865">
    <property type="protein sequence ID" value="SVA99363.1"/>
    <property type="molecule type" value="Genomic_DNA"/>
</dbReference>
<keyword evidence="7" id="KW-0503">Monooxygenase</keyword>
<name>A0A382AEH1_9ZZZZ</name>
<comment type="cofactor">
    <cofactor evidence="1">
        <name>FAD</name>
        <dbReference type="ChEBI" id="CHEBI:57692"/>
    </cofactor>
</comment>